<name>A0A1Z2XT37_9FIRM</name>
<dbReference type="AlphaFoldDB" id="A0A1Z2XT37"/>
<evidence type="ECO:0000313" key="7">
    <source>
        <dbReference type="Proteomes" id="UP000596035"/>
    </source>
</evidence>
<reference evidence="4" key="1">
    <citation type="journal article" date="2017" name="Genome Announc.">
        <title>High-Quality Whole-Genome Sequences of the Oligo-Mouse-Microbiota Bacterial Community.</title>
        <authorList>
            <person name="Garzetti D."/>
            <person name="Brugiroux S."/>
            <person name="Bunk B."/>
            <person name="Pukall R."/>
            <person name="McCoy K.D."/>
            <person name="Macpherson A.J."/>
            <person name="Stecher B."/>
        </authorList>
    </citation>
    <scope>NUCLEOTIDE SEQUENCE</scope>
    <source>
        <strain evidence="4">KB18</strain>
    </source>
</reference>
<dbReference type="PANTHER" id="PTHR46558">
    <property type="entry name" value="TRACRIPTIONAL REGULATORY PROTEIN-RELATED-RELATED"/>
    <property type="match status" value="1"/>
</dbReference>
<evidence type="ECO:0000313" key="6">
    <source>
        <dbReference type="Proteomes" id="UP000196710"/>
    </source>
</evidence>
<dbReference type="InterPro" id="IPR010982">
    <property type="entry name" value="Lambda_DNA-bd_dom_sf"/>
</dbReference>
<dbReference type="KEGG" id="amur:ADH66_13695"/>
<keyword evidence="1" id="KW-0238">DNA-binding</keyword>
<accession>A0A1Z2XT37</accession>
<evidence type="ECO:0000259" key="3">
    <source>
        <dbReference type="PROSITE" id="PS50943"/>
    </source>
</evidence>
<organism evidence="5 7">
    <name type="scientific">Acutalibacter muris</name>
    <dbReference type="NCBI Taxonomy" id="1796620"/>
    <lineage>
        <taxon>Bacteria</taxon>
        <taxon>Bacillati</taxon>
        <taxon>Bacillota</taxon>
        <taxon>Clostridia</taxon>
        <taxon>Eubacteriales</taxon>
        <taxon>Acutalibacteraceae</taxon>
        <taxon>Acutalibacter</taxon>
    </lineage>
</organism>
<dbReference type="EMBL" id="CP065321">
    <property type="protein sequence ID" value="QQR30877.1"/>
    <property type="molecule type" value="Genomic_DNA"/>
</dbReference>
<dbReference type="Gene3D" id="1.10.260.40">
    <property type="entry name" value="lambda repressor-like DNA-binding domains"/>
    <property type="match status" value="1"/>
</dbReference>
<dbReference type="Proteomes" id="UP000596035">
    <property type="component" value="Chromosome"/>
</dbReference>
<reference evidence="5 7" key="3">
    <citation type="submission" date="2020-11" db="EMBL/GenBank/DDBJ databases">
        <title>Closed and high quality bacterial genomes of the OMM12 community.</title>
        <authorList>
            <person name="Marbouty M."/>
            <person name="Lamy-Besnier Q."/>
            <person name="Debarbieux L."/>
            <person name="Koszul R."/>
        </authorList>
    </citation>
    <scope>NUCLEOTIDE SEQUENCE [LARGE SCALE GENOMIC DNA]</scope>
    <source>
        <strain evidence="5 7">KB18</strain>
    </source>
</reference>
<dbReference type="SMART" id="SM00530">
    <property type="entry name" value="HTH_XRE"/>
    <property type="match status" value="1"/>
</dbReference>
<evidence type="ECO:0000256" key="2">
    <source>
        <dbReference type="SAM" id="MobiDB-lite"/>
    </source>
</evidence>
<sequence>MSEYSEFLRNNLKSLRVACGFTQNVVAAALGVSRPTYSYYESGKTVPDVETLTKLAKIYGVSFGQLALPEESPELPPQGVRARHTPAADPRTIGDLSEAEKELIARLRAEKP</sequence>
<dbReference type="PROSITE" id="PS50943">
    <property type="entry name" value="HTH_CROC1"/>
    <property type="match status" value="1"/>
</dbReference>
<dbReference type="Proteomes" id="UP000196710">
    <property type="component" value="Chromosome"/>
</dbReference>
<dbReference type="Pfam" id="PF01381">
    <property type="entry name" value="HTH_3"/>
    <property type="match status" value="1"/>
</dbReference>
<evidence type="ECO:0000256" key="1">
    <source>
        <dbReference type="ARBA" id="ARBA00023125"/>
    </source>
</evidence>
<evidence type="ECO:0000313" key="5">
    <source>
        <dbReference type="EMBL" id="QQR30877.1"/>
    </source>
</evidence>
<proteinExistence type="predicted"/>
<dbReference type="GO" id="GO:0003677">
    <property type="term" value="F:DNA binding"/>
    <property type="evidence" value="ECO:0007669"/>
    <property type="project" value="UniProtKB-KW"/>
</dbReference>
<dbReference type="InterPro" id="IPR001387">
    <property type="entry name" value="Cro/C1-type_HTH"/>
</dbReference>
<reference evidence="6" key="2">
    <citation type="submission" date="2017-05" db="EMBL/GenBank/DDBJ databases">
        <title>Improved OligoMM genomes.</title>
        <authorList>
            <person name="Garzetti D."/>
        </authorList>
    </citation>
    <scope>NUCLEOTIDE SEQUENCE [LARGE SCALE GENOMIC DNA]</scope>
    <source>
        <strain evidence="6">KB18</strain>
    </source>
</reference>
<dbReference type="CDD" id="cd00093">
    <property type="entry name" value="HTH_XRE"/>
    <property type="match status" value="1"/>
</dbReference>
<dbReference type="PANTHER" id="PTHR46558:SF11">
    <property type="entry name" value="HTH-TYPE TRANSCRIPTIONAL REGULATOR XRE"/>
    <property type="match status" value="1"/>
</dbReference>
<evidence type="ECO:0000313" key="4">
    <source>
        <dbReference type="EMBL" id="ASB41618.1"/>
    </source>
</evidence>
<feature type="region of interest" description="Disordered" evidence="2">
    <location>
        <begin position="70"/>
        <end position="96"/>
    </location>
</feature>
<keyword evidence="6" id="KW-1185">Reference proteome</keyword>
<protein>
    <submittedName>
        <fullName evidence="4 5">Transcriptional regulator</fullName>
    </submittedName>
</protein>
<feature type="domain" description="HTH cro/C1-type" evidence="3">
    <location>
        <begin position="12"/>
        <end position="66"/>
    </location>
</feature>
<gene>
    <name evidence="4" type="ORF">ADH66_13695</name>
    <name evidence="5" type="ORF">I5Q82_04035</name>
</gene>
<dbReference type="RefSeq" id="WP_066539577.1">
    <property type="nucleotide sequence ID" value="NZ_CP021422.1"/>
</dbReference>
<dbReference type="EMBL" id="CP021422">
    <property type="protein sequence ID" value="ASB41618.1"/>
    <property type="molecule type" value="Genomic_DNA"/>
</dbReference>
<dbReference type="SUPFAM" id="SSF47413">
    <property type="entry name" value="lambda repressor-like DNA-binding domains"/>
    <property type="match status" value="1"/>
</dbReference>